<dbReference type="GO" id="GO:0015740">
    <property type="term" value="P:C4-dicarboxylate transport"/>
    <property type="evidence" value="ECO:0007669"/>
    <property type="project" value="TreeGrafter"/>
</dbReference>
<keyword evidence="7 9" id="KW-0472">Membrane</keyword>
<reference evidence="11 12" key="1">
    <citation type="submission" date="2019-02" db="EMBL/GenBank/DDBJ databases">
        <title>Genomic Encyclopedia of Type Strains, Phase IV (KMG-IV): sequencing the most valuable type-strain genomes for metagenomic binning, comparative biology and taxonomic classification.</title>
        <authorList>
            <person name="Goeker M."/>
        </authorList>
    </citation>
    <scope>NUCLEOTIDE SEQUENCE [LARGE SCALE GENOMIC DNA]</scope>
    <source>
        <strain evidence="11 12">K24</strain>
    </source>
</reference>
<feature type="transmembrane region" description="Helical" evidence="9">
    <location>
        <begin position="108"/>
        <end position="129"/>
    </location>
</feature>
<evidence type="ECO:0000256" key="1">
    <source>
        <dbReference type="ARBA" id="ARBA00004429"/>
    </source>
</evidence>
<protein>
    <recommendedName>
        <fullName evidence="9">TRAP transporter small permease protein</fullName>
    </recommendedName>
</protein>
<keyword evidence="12" id="KW-1185">Reference proteome</keyword>
<dbReference type="Proteomes" id="UP000292445">
    <property type="component" value="Unassembled WGS sequence"/>
</dbReference>
<feature type="transmembrane region" description="Helical" evidence="9">
    <location>
        <begin position="66"/>
        <end position="87"/>
    </location>
</feature>
<keyword evidence="4 9" id="KW-0997">Cell inner membrane</keyword>
<dbReference type="PANTHER" id="PTHR35011">
    <property type="entry name" value="2,3-DIKETO-L-GULONATE TRAP TRANSPORTER SMALL PERMEASE PROTEIN YIAM"/>
    <property type="match status" value="1"/>
</dbReference>
<comment type="function">
    <text evidence="9">Part of the tripartite ATP-independent periplasmic (TRAP) transport system.</text>
</comment>
<proteinExistence type="inferred from homology"/>
<evidence type="ECO:0000256" key="5">
    <source>
        <dbReference type="ARBA" id="ARBA00022692"/>
    </source>
</evidence>
<dbReference type="GO" id="GO:0022857">
    <property type="term" value="F:transmembrane transporter activity"/>
    <property type="evidence" value="ECO:0007669"/>
    <property type="project" value="UniProtKB-UniRule"/>
</dbReference>
<evidence type="ECO:0000256" key="4">
    <source>
        <dbReference type="ARBA" id="ARBA00022519"/>
    </source>
</evidence>
<dbReference type="EMBL" id="SGXC01000003">
    <property type="protein sequence ID" value="RZS78675.1"/>
    <property type="molecule type" value="Genomic_DNA"/>
</dbReference>
<keyword evidence="6 9" id="KW-1133">Transmembrane helix</keyword>
<evidence type="ECO:0000256" key="6">
    <source>
        <dbReference type="ARBA" id="ARBA00022989"/>
    </source>
</evidence>
<evidence type="ECO:0000256" key="3">
    <source>
        <dbReference type="ARBA" id="ARBA00022475"/>
    </source>
</evidence>
<dbReference type="InterPro" id="IPR007387">
    <property type="entry name" value="TRAP_DctQ"/>
</dbReference>
<evidence type="ECO:0000256" key="8">
    <source>
        <dbReference type="ARBA" id="ARBA00038436"/>
    </source>
</evidence>
<evidence type="ECO:0000259" key="10">
    <source>
        <dbReference type="Pfam" id="PF04290"/>
    </source>
</evidence>
<comment type="subcellular location">
    <subcellularLocation>
        <location evidence="1 9">Cell inner membrane</location>
        <topology evidence="1 9">Multi-pass membrane protein</topology>
    </subcellularLocation>
</comment>
<dbReference type="PANTHER" id="PTHR35011:SF10">
    <property type="entry name" value="TRAP TRANSPORTER SMALL PERMEASE PROTEIN"/>
    <property type="match status" value="1"/>
</dbReference>
<evidence type="ECO:0000313" key="12">
    <source>
        <dbReference type="Proteomes" id="UP000292445"/>
    </source>
</evidence>
<sequence length="190" mass="19841">MSEVPTAGEGDFLPPSTHPLLRVLDACTAVLNAIGTLLIVGVMVAINSDIVGRAFFGHPISGVPEMVSMSIVAIVFLQVAHSLRLGGLTRAEVLLDKLPPRGRAGLEALYCLIGAAFCAVLFNGLAPLFERAWSRDLFVGAIGDFTAPIWPVRLIMLVGTAALGLQFLARAVRALCAAATTHGRAVQAGA</sequence>
<dbReference type="GO" id="GO:0005886">
    <property type="term" value="C:plasma membrane"/>
    <property type="evidence" value="ECO:0007669"/>
    <property type="project" value="UniProtKB-SubCell"/>
</dbReference>
<comment type="caution">
    <text evidence="11">The sequence shown here is derived from an EMBL/GenBank/DDBJ whole genome shotgun (WGS) entry which is preliminary data.</text>
</comment>
<accession>A0A4Q7N978</accession>
<comment type="subunit">
    <text evidence="9">The complex comprises the extracytoplasmic solute receptor protein and the two transmembrane proteins.</text>
</comment>
<name>A0A4Q7N978_9BURK</name>
<evidence type="ECO:0000256" key="7">
    <source>
        <dbReference type="ARBA" id="ARBA00023136"/>
    </source>
</evidence>
<feature type="transmembrane region" description="Helical" evidence="9">
    <location>
        <begin position="149"/>
        <end position="169"/>
    </location>
</feature>
<keyword evidence="2 9" id="KW-0813">Transport</keyword>
<dbReference type="RefSeq" id="WP_130361568.1">
    <property type="nucleotide sequence ID" value="NZ_SGXC01000003.1"/>
</dbReference>
<feature type="transmembrane region" description="Helical" evidence="9">
    <location>
        <begin position="23"/>
        <end position="46"/>
    </location>
</feature>
<evidence type="ECO:0000313" key="11">
    <source>
        <dbReference type="EMBL" id="RZS78675.1"/>
    </source>
</evidence>
<comment type="similarity">
    <text evidence="8 9">Belongs to the TRAP transporter small permease family.</text>
</comment>
<evidence type="ECO:0000256" key="9">
    <source>
        <dbReference type="RuleBase" id="RU369079"/>
    </source>
</evidence>
<feature type="domain" description="Tripartite ATP-independent periplasmic transporters DctQ component" evidence="10">
    <location>
        <begin position="43"/>
        <end position="176"/>
    </location>
</feature>
<dbReference type="AlphaFoldDB" id="A0A4Q7N978"/>
<gene>
    <name evidence="11" type="ORF">EV675_5331</name>
</gene>
<keyword evidence="3" id="KW-1003">Cell membrane</keyword>
<evidence type="ECO:0000256" key="2">
    <source>
        <dbReference type="ARBA" id="ARBA00022448"/>
    </source>
</evidence>
<dbReference type="OrthoDB" id="8908407at2"/>
<dbReference type="Pfam" id="PF04290">
    <property type="entry name" value="DctQ"/>
    <property type="match status" value="1"/>
</dbReference>
<dbReference type="InterPro" id="IPR055348">
    <property type="entry name" value="DctQ"/>
</dbReference>
<organism evidence="11 12">
    <name type="scientific">Pigmentiphaga kullae</name>
    <dbReference type="NCBI Taxonomy" id="151784"/>
    <lineage>
        <taxon>Bacteria</taxon>
        <taxon>Pseudomonadati</taxon>
        <taxon>Pseudomonadota</taxon>
        <taxon>Betaproteobacteria</taxon>
        <taxon>Burkholderiales</taxon>
        <taxon>Alcaligenaceae</taxon>
        <taxon>Pigmentiphaga</taxon>
    </lineage>
</organism>
<keyword evidence="5 9" id="KW-0812">Transmembrane</keyword>